<reference evidence="2" key="1">
    <citation type="submission" date="2020-11" db="EMBL/GenBank/DDBJ databases">
        <authorList>
            <consortium name="DOE Joint Genome Institute"/>
            <person name="Ahrendt S."/>
            <person name="Riley R."/>
            <person name="Andreopoulos W."/>
            <person name="Labutti K."/>
            <person name="Pangilinan J."/>
            <person name="Ruiz-Duenas F.J."/>
            <person name="Barrasa J.M."/>
            <person name="Sanchez-Garcia M."/>
            <person name="Camarero S."/>
            <person name="Miyauchi S."/>
            <person name="Serrano A."/>
            <person name="Linde D."/>
            <person name="Babiker R."/>
            <person name="Drula E."/>
            <person name="Ayuso-Fernandez I."/>
            <person name="Pacheco R."/>
            <person name="Padilla G."/>
            <person name="Ferreira P."/>
            <person name="Barriuso J."/>
            <person name="Kellner H."/>
            <person name="Castanera R."/>
            <person name="Alfaro M."/>
            <person name="Ramirez L."/>
            <person name="Pisabarro A.G."/>
            <person name="Kuo A."/>
            <person name="Tritt A."/>
            <person name="Lipzen A."/>
            <person name="He G."/>
            <person name="Yan M."/>
            <person name="Ng V."/>
            <person name="Cullen D."/>
            <person name="Martin F."/>
            <person name="Rosso M.-N."/>
            <person name="Henrissat B."/>
            <person name="Hibbett D."/>
            <person name="Martinez A.T."/>
            <person name="Grigoriev I.V."/>
        </authorList>
    </citation>
    <scope>NUCLEOTIDE SEQUENCE</scope>
    <source>
        <strain evidence="2">MF-IS2</strain>
    </source>
</reference>
<evidence type="ECO:0000256" key="1">
    <source>
        <dbReference type="SAM" id="Coils"/>
    </source>
</evidence>
<dbReference type="AlphaFoldDB" id="A0A9P6C7P4"/>
<evidence type="ECO:0008006" key="4">
    <source>
        <dbReference type="Google" id="ProtNLM"/>
    </source>
</evidence>
<feature type="coiled-coil region" evidence="1">
    <location>
        <begin position="232"/>
        <end position="278"/>
    </location>
</feature>
<comment type="caution">
    <text evidence="2">The sequence shown here is derived from an EMBL/GenBank/DDBJ whole genome shotgun (WGS) entry which is preliminary data.</text>
</comment>
<proteinExistence type="predicted"/>
<evidence type="ECO:0000313" key="2">
    <source>
        <dbReference type="EMBL" id="KAF9452110.1"/>
    </source>
</evidence>
<dbReference type="SUPFAM" id="SSF52540">
    <property type="entry name" value="P-loop containing nucleoside triphosphate hydrolases"/>
    <property type="match status" value="1"/>
</dbReference>
<dbReference type="Gene3D" id="3.40.50.300">
    <property type="entry name" value="P-loop containing nucleotide triphosphate hydrolases"/>
    <property type="match status" value="1"/>
</dbReference>
<accession>A0A9P6C7P4</accession>
<dbReference type="EMBL" id="MU151075">
    <property type="protein sequence ID" value="KAF9452110.1"/>
    <property type="molecule type" value="Genomic_DNA"/>
</dbReference>
<dbReference type="CDD" id="cd00882">
    <property type="entry name" value="Ras_like_GTPase"/>
    <property type="match status" value="1"/>
</dbReference>
<protein>
    <recommendedName>
        <fullName evidence="4">G domain-containing protein</fullName>
    </recommendedName>
</protein>
<dbReference type="Proteomes" id="UP000807342">
    <property type="component" value="Unassembled WGS sequence"/>
</dbReference>
<organism evidence="2 3">
    <name type="scientific">Macrolepiota fuliginosa MF-IS2</name>
    <dbReference type="NCBI Taxonomy" id="1400762"/>
    <lineage>
        <taxon>Eukaryota</taxon>
        <taxon>Fungi</taxon>
        <taxon>Dikarya</taxon>
        <taxon>Basidiomycota</taxon>
        <taxon>Agaricomycotina</taxon>
        <taxon>Agaricomycetes</taxon>
        <taxon>Agaricomycetidae</taxon>
        <taxon>Agaricales</taxon>
        <taxon>Agaricineae</taxon>
        <taxon>Agaricaceae</taxon>
        <taxon>Macrolepiota</taxon>
    </lineage>
</organism>
<keyword evidence="1" id="KW-0175">Coiled coil</keyword>
<keyword evidence="3" id="KW-1185">Reference proteome</keyword>
<name>A0A9P6C7P4_9AGAR</name>
<gene>
    <name evidence="2" type="ORF">P691DRAFT_722640</name>
</gene>
<evidence type="ECO:0000313" key="3">
    <source>
        <dbReference type="Proteomes" id="UP000807342"/>
    </source>
</evidence>
<dbReference type="InterPro" id="IPR027417">
    <property type="entry name" value="P-loop_NTPase"/>
</dbReference>
<sequence length="339" mass="38208">MTTNIHPAWDLRQDDIVIAFMGPPKAGKSFFISLLTDHPVRQARHWLWNITSAIEAIRVSRPKYGDRIVLVDVPSFDDIRRTDLEVLKMIGKWLKKTYERDIKLSGIIYLHRITDRRVGASPLKNLRMFGALCGDVTMTSVSMVTNMWQKVKPEVGAAREAELTATFWKPFIVNGASVERLVTNDSTAAWRIVEQCIQRGGGESLLLQEELVEFERNLGETAAGKTLHTMLLRALDNQKELLESLRVKIEESNDATLTKELRKECGEIEQEIIRTSEEAKKLDVSRQTLKRTILSAIGKSTGVVCSFFGGVKLALTSHPRSPSTVRDMSRTITDTMAKI</sequence>
<dbReference type="OrthoDB" id="8954335at2759"/>